<dbReference type="STRING" id="463014.BAU07_06475"/>
<accession>A0A193GLY0</accession>
<dbReference type="EMBL" id="CP016172">
    <property type="protein sequence ID" value="ANN80284.1"/>
    <property type="molecule type" value="Genomic_DNA"/>
</dbReference>
<evidence type="ECO:0000313" key="2">
    <source>
        <dbReference type="Proteomes" id="UP000091926"/>
    </source>
</evidence>
<proteinExistence type="predicted"/>
<dbReference type="InterPro" id="IPR035198">
    <property type="entry name" value="SU10_MCP"/>
</dbReference>
<dbReference type="Pfam" id="PF17236">
    <property type="entry name" value="SU10_MCP"/>
    <property type="match status" value="1"/>
</dbReference>
<protein>
    <recommendedName>
        <fullName evidence="3">Capsid protein</fullName>
    </recommendedName>
</protein>
<dbReference type="Proteomes" id="UP000091926">
    <property type="component" value="Chromosome"/>
</dbReference>
<dbReference type="KEGG" id="bfz:BAU07_06475"/>
<keyword evidence="2" id="KW-1185">Reference proteome</keyword>
<dbReference type="AlphaFoldDB" id="A0A193GLY0"/>
<sequence>MSNIGKTTAQSTYFEWQTDVLASVDTDNAAVEGDDAAPQVVAPTTRVGNYTQISRKTVSVTGTIETVNKAGRRSELAYQMAKRASELKRDMEAILTGNQPAVGGDDATPRKTAGFEAFIRTNSVRGAGGANPTLSGGTSGYPNAGATDGTQVAITEDAFKEAIQKQWTSGGKTDMVIVGPYNKAQISKFAGIATRFRDVPAGQQAQIIGAADVYVSDFGEVTIVPDRFSRERTALFVDTEYAAVAYLRSFQTIPLAKTGDSEKRLLLVEYGLKVHNEQAHAVLADLTVTA</sequence>
<evidence type="ECO:0008006" key="3">
    <source>
        <dbReference type="Google" id="ProtNLM"/>
    </source>
</evidence>
<name>A0A193GLY0_9BORD</name>
<evidence type="ECO:0000313" key="1">
    <source>
        <dbReference type="EMBL" id="ANN80284.1"/>
    </source>
</evidence>
<gene>
    <name evidence="1" type="ORF">BAU07_06475</name>
</gene>
<organism evidence="1 2">
    <name type="scientific">Bordetella flabilis</name>
    <dbReference type="NCBI Taxonomy" id="463014"/>
    <lineage>
        <taxon>Bacteria</taxon>
        <taxon>Pseudomonadati</taxon>
        <taxon>Pseudomonadota</taxon>
        <taxon>Betaproteobacteria</taxon>
        <taxon>Burkholderiales</taxon>
        <taxon>Alcaligenaceae</taxon>
        <taxon>Bordetella</taxon>
    </lineage>
</organism>
<reference evidence="1 2" key="1">
    <citation type="submission" date="2016-06" db="EMBL/GenBank/DDBJ databases">
        <title>Complete genome sequences of Bordetella bronchialis and Bordetella flabilis.</title>
        <authorList>
            <person name="LiPuma J.J."/>
            <person name="Spilker T."/>
        </authorList>
    </citation>
    <scope>NUCLEOTIDE SEQUENCE [LARGE SCALE GENOMIC DNA]</scope>
    <source>
        <strain evidence="1 2">AU10664</strain>
    </source>
</reference>